<dbReference type="InterPro" id="IPR008278">
    <property type="entry name" value="4-PPantetheinyl_Trfase_dom"/>
</dbReference>
<accession>A0A2I0CTQ1</accession>
<feature type="binding site" evidence="12">
    <location>
        <position position="170"/>
    </location>
    <ligand>
        <name>CoA</name>
        <dbReference type="ChEBI" id="CHEBI:57287"/>
    </ligand>
</feature>
<comment type="pathway">
    <text evidence="2">Siderophore biosynthesis; enterobactin biosynthesis.</text>
</comment>
<organism evidence="16 17">
    <name type="scientific">Pseudomonas fluvialis</name>
    <dbReference type="NCBI Taxonomy" id="1793966"/>
    <lineage>
        <taxon>Bacteria</taxon>
        <taxon>Pseudomonadati</taxon>
        <taxon>Pseudomonadota</taxon>
        <taxon>Gammaproteobacteria</taxon>
        <taxon>Pseudomonadales</taxon>
        <taxon>Pseudomonadaceae</taxon>
        <taxon>Pseudomonas</taxon>
    </lineage>
</organism>
<feature type="domain" description="4'-phosphopantetheinyl transferase" evidence="14">
    <location>
        <begin position="121"/>
        <end position="217"/>
    </location>
</feature>
<evidence type="ECO:0000313" key="17">
    <source>
        <dbReference type="Proteomes" id="UP000242861"/>
    </source>
</evidence>
<comment type="similarity">
    <text evidence="3">Belongs to the P-Pant transferase superfamily. EntD family.</text>
</comment>
<dbReference type="EMBL" id="PIYS01000003">
    <property type="protein sequence ID" value="PKF72626.1"/>
    <property type="molecule type" value="Genomic_DNA"/>
</dbReference>
<dbReference type="InterPro" id="IPR037143">
    <property type="entry name" value="4-PPantetheinyl_Trfase_dom_sf"/>
</dbReference>
<keyword evidence="7" id="KW-0259">Enterobactin biosynthesis</keyword>
<evidence type="ECO:0000259" key="14">
    <source>
        <dbReference type="Pfam" id="PF01648"/>
    </source>
</evidence>
<dbReference type="Gene3D" id="3.90.470.20">
    <property type="entry name" value="4'-phosphopantetheinyl transferase domain"/>
    <property type="match status" value="1"/>
</dbReference>
<comment type="cofactor">
    <cofactor evidence="13">
        <name>Mg(2+)</name>
        <dbReference type="ChEBI" id="CHEBI:18420"/>
    </cofactor>
</comment>
<evidence type="ECO:0000256" key="2">
    <source>
        <dbReference type="ARBA" id="ARBA00004993"/>
    </source>
</evidence>
<evidence type="ECO:0000313" key="16">
    <source>
        <dbReference type="EMBL" id="PKF72626.1"/>
    </source>
</evidence>
<feature type="binding site" evidence="12">
    <location>
        <position position="67"/>
    </location>
    <ligand>
        <name>CoA</name>
        <dbReference type="ChEBI" id="CHEBI:57287"/>
    </ligand>
</feature>
<evidence type="ECO:0000256" key="9">
    <source>
        <dbReference type="ARBA" id="ARBA00031996"/>
    </source>
</evidence>
<feature type="binding site" evidence="12">
    <location>
        <position position="125"/>
    </location>
    <ligand>
        <name>CoA</name>
        <dbReference type="ChEBI" id="CHEBI:57287"/>
    </ligand>
</feature>
<dbReference type="UniPathway" id="UPA00017"/>
<dbReference type="Pfam" id="PF17837">
    <property type="entry name" value="4PPT_N"/>
    <property type="match status" value="1"/>
</dbReference>
<dbReference type="AlphaFoldDB" id="A0A2I0CTQ1"/>
<comment type="caution">
    <text evidence="16">The sequence shown here is derived from an EMBL/GenBank/DDBJ whole genome shotgun (WGS) entry which is preliminary data.</text>
</comment>
<feature type="binding site" evidence="13">
    <location>
        <position position="125"/>
    </location>
    <ligand>
        <name>Mg(2+)</name>
        <dbReference type="ChEBI" id="CHEBI:18420"/>
    </ligand>
</feature>
<comment type="subunit">
    <text evidence="4">EntB, EntD, EntE, and EntF form a multienzyme complex called enterobactin synthase.</text>
</comment>
<feature type="binding site" evidence="12">
    <location>
        <begin position="103"/>
        <end position="104"/>
    </location>
    <ligand>
        <name>CoA</name>
        <dbReference type="ChEBI" id="CHEBI:57287"/>
    </ligand>
</feature>
<proteinExistence type="inferred from homology"/>
<keyword evidence="13" id="KW-0460">Magnesium</keyword>
<dbReference type="SUPFAM" id="SSF56214">
    <property type="entry name" value="4'-phosphopantetheinyl transferase"/>
    <property type="match status" value="1"/>
</dbReference>
<dbReference type="RefSeq" id="WP_101192645.1">
    <property type="nucleotide sequence ID" value="NZ_PIYS01000003.1"/>
</dbReference>
<evidence type="ECO:0000256" key="10">
    <source>
        <dbReference type="ARBA" id="ARBA00049176"/>
    </source>
</evidence>
<keyword evidence="13" id="KW-0479">Metal-binding</keyword>
<evidence type="ECO:0000256" key="12">
    <source>
        <dbReference type="PIRSR" id="PIRSR603542-1"/>
    </source>
</evidence>
<name>A0A2I0CTQ1_9PSED</name>
<dbReference type="Pfam" id="PF01648">
    <property type="entry name" value="ACPS"/>
    <property type="match status" value="1"/>
</dbReference>
<dbReference type="GO" id="GO:0008897">
    <property type="term" value="F:holo-[acyl-carrier-protein] synthase activity"/>
    <property type="evidence" value="ECO:0007669"/>
    <property type="project" value="InterPro"/>
</dbReference>
<evidence type="ECO:0000256" key="7">
    <source>
        <dbReference type="ARBA" id="ARBA00023191"/>
    </source>
</evidence>
<dbReference type="PRINTS" id="PR01399">
    <property type="entry name" value="ENTSNTHTASED"/>
</dbReference>
<sequence length="248" mass="27159">MSLPYPSHCLPCPLPWHLPTELGSLALQACRYPPVLPLQDFADCAIHLPTRLAQASSKRQAEYLAGRCCARAALAALGCPGWDAPQQASGAPAWPTGRIASISHGQGWALAVAARQTHWQAIGLDVERCLSTQRSERLLRQLLTPAEISRLPAHPEHRARQVTLSFSAKESLYKALHPLCGVSFFFQDAELVAAADGQLRLRLLRDLHDDWLHGRELQGYYWTLEDSLVTLVVSPAPVQTPGNVARSG</sequence>
<dbReference type="GO" id="GO:0009366">
    <property type="term" value="C:enterobactin synthetase complex"/>
    <property type="evidence" value="ECO:0007669"/>
    <property type="project" value="InterPro"/>
</dbReference>
<keyword evidence="6 16" id="KW-0808">Transferase</keyword>
<reference evidence="17" key="1">
    <citation type="submission" date="2017-12" db="EMBL/GenBank/DDBJ databases">
        <authorList>
            <person name="Yu X.-Y."/>
        </authorList>
    </citation>
    <scope>NUCLEOTIDE SEQUENCE [LARGE SCALE GENOMIC DNA]</scope>
    <source>
        <strain evidence="17">ZYSR67-Z</strain>
    </source>
</reference>
<evidence type="ECO:0000259" key="15">
    <source>
        <dbReference type="Pfam" id="PF17837"/>
    </source>
</evidence>
<evidence type="ECO:0000256" key="6">
    <source>
        <dbReference type="ARBA" id="ARBA00022679"/>
    </source>
</evidence>
<comment type="catalytic activity">
    <reaction evidence="11">
        <text>apo-[peptidyl-carrier protein] + CoA = holo-[peptidyl-carrier protein] + adenosine 3',5'-bisphosphate + H(+)</text>
        <dbReference type="Rhea" id="RHEA:46228"/>
        <dbReference type="Rhea" id="RHEA-COMP:11479"/>
        <dbReference type="Rhea" id="RHEA-COMP:11480"/>
        <dbReference type="ChEBI" id="CHEBI:15378"/>
        <dbReference type="ChEBI" id="CHEBI:29999"/>
        <dbReference type="ChEBI" id="CHEBI:57287"/>
        <dbReference type="ChEBI" id="CHEBI:58343"/>
        <dbReference type="ChEBI" id="CHEBI:64479"/>
    </reaction>
</comment>
<feature type="binding site" evidence="13">
    <location>
        <position position="127"/>
    </location>
    <ligand>
        <name>Mg(2+)</name>
        <dbReference type="ChEBI" id="CHEBI:18420"/>
    </ligand>
</feature>
<dbReference type="GO" id="GO:0009239">
    <property type="term" value="P:enterobactin biosynthetic process"/>
    <property type="evidence" value="ECO:0007669"/>
    <property type="project" value="UniProtKB-UniPathway"/>
</dbReference>
<evidence type="ECO:0000256" key="4">
    <source>
        <dbReference type="ARBA" id="ARBA00011503"/>
    </source>
</evidence>
<comment type="function">
    <text evidence="1">Involved in the biosynthesis of the siderophore enterobactin (enterochelin), which is a macrocyclic trimeric lactone of N-(2,3-dihydroxybenzoyl)-serine. The serine trilactone serves as a scaffolding for the three catechol functionalities that provide hexadentate coordination for the tightly ligated iron(2+) atoms. Plays an essential role in the assembly of the enterobactin by catalyzing the transfer of the 4'-phosphopantetheine (Ppant) moiety from coenzyme A to the apo-domains of both EntB (ArCP domain) and EntF (PCP domain) to yield their holo-forms which make them competent for the activation of 2,3-dihydroxybenzoate (DHB) and L-serine, respectively.</text>
</comment>
<dbReference type="GO" id="GO:0005886">
    <property type="term" value="C:plasma membrane"/>
    <property type="evidence" value="ECO:0007669"/>
    <property type="project" value="TreeGrafter"/>
</dbReference>
<evidence type="ECO:0000256" key="5">
    <source>
        <dbReference type="ARBA" id="ARBA00019087"/>
    </source>
</evidence>
<gene>
    <name evidence="16" type="ORF">CW360_02615</name>
</gene>
<dbReference type="GO" id="GO:0000287">
    <property type="term" value="F:magnesium ion binding"/>
    <property type="evidence" value="ECO:0007669"/>
    <property type="project" value="InterPro"/>
</dbReference>
<evidence type="ECO:0000256" key="13">
    <source>
        <dbReference type="PIRSR" id="PIRSR603542-2"/>
    </source>
</evidence>
<evidence type="ECO:0000256" key="11">
    <source>
        <dbReference type="ARBA" id="ARBA00049191"/>
    </source>
</evidence>
<evidence type="ECO:0000256" key="8">
    <source>
        <dbReference type="ARBA" id="ARBA00029894"/>
    </source>
</evidence>
<comment type="catalytic activity">
    <reaction evidence="10">
        <text>apo-[aryl-carrier protein] + CoA = holo-[aryl-carrier protein] + adenosine 3',5'-bisphosphate + H(+)</text>
        <dbReference type="Rhea" id="RHEA:48404"/>
        <dbReference type="Rhea" id="RHEA-COMP:15903"/>
        <dbReference type="Rhea" id="RHEA-COMP:17557"/>
        <dbReference type="ChEBI" id="CHEBI:15378"/>
        <dbReference type="ChEBI" id="CHEBI:29999"/>
        <dbReference type="ChEBI" id="CHEBI:57287"/>
        <dbReference type="ChEBI" id="CHEBI:58343"/>
        <dbReference type="ChEBI" id="CHEBI:64479"/>
    </reaction>
</comment>
<dbReference type="PANTHER" id="PTHR38096:SF1">
    <property type="entry name" value="ENTEROBACTIN SYNTHASE COMPONENT D"/>
    <property type="match status" value="1"/>
</dbReference>
<dbReference type="PANTHER" id="PTHR38096">
    <property type="entry name" value="ENTEROBACTIN SYNTHASE COMPONENT D"/>
    <property type="match status" value="1"/>
</dbReference>
<feature type="binding site" evidence="12">
    <location>
        <position position="59"/>
    </location>
    <ligand>
        <name>CoA</name>
        <dbReference type="ChEBI" id="CHEBI:57287"/>
    </ligand>
</feature>
<dbReference type="Proteomes" id="UP000242861">
    <property type="component" value="Unassembled WGS sequence"/>
</dbReference>
<dbReference type="InterPro" id="IPR041354">
    <property type="entry name" value="4PPT_N"/>
</dbReference>
<protein>
    <recommendedName>
        <fullName evidence="5">Enterobactin synthase component D</fullName>
    </recommendedName>
    <alternativeName>
        <fullName evidence="8">4'-phosphopantetheinyl transferase EntD</fullName>
    </alternativeName>
    <alternativeName>
        <fullName evidence="9">Enterochelin synthase D</fullName>
    </alternativeName>
</protein>
<feature type="domain" description="4'-phosphopantetheinyl transferase N-terminal" evidence="15">
    <location>
        <begin position="51"/>
        <end position="114"/>
    </location>
</feature>
<feature type="binding site" evidence="12">
    <location>
        <position position="174"/>
    </location>
    <ligand>
        <name>CoA</name>
        <dbReference type="ChEBI" id="CHEBI:57287"/>
    </ligand>
</feature>
<evidence type="ECO:0000256" key="3">
    <source>
        <dbReference type="ARBA" id="ARBA00008342"/>
    </source>
</evidence>
<evidence type="ECO:0000256" key="1">
    <source>
        <dbReference type="ARBA" id="ARBA00003937"/>
    </source>
</evidence>
<dbReference type="InterPro" id="IPR003542">
    <property type="entry name" value="Enbac_synth_compD-like"/>
</dbReference>